<dbReference type="PANTHER" id="PTHR46928">
    <property type="entry name" value="MESENCHYME-SPECIFIC CELL SURFACE GLYCOPROTEIN"/>
    <property type="match status" value="1"/>
</dbReference>
<dbReference type="InterPro" id="IPR052956">
    <property type="entry name" value="Mesenchyme-surface_protein"/>
</dbReference>
<feature type="region of interest" description="Disordered" evidence="1">
    <location>
        <begin position="1"/>
        <end position="33"/>
    </location>
</feature>
<feature type="domain" description="Phytase-like" evidence="2">
    <location>
        <begin position="462"/>
        <end position="748"/>
    </location>
</feature>
<keyword evidence="4" id="KW-1185">Reference proteome</keyword>
<evidence type="ECO:0000259" key="2">
    <source>
        <dbReference type="Pfam" id="PF13449"/>
    </source>
</evidence>
<sequence length="772" mass="84112">MSATVHAGQKANDNRGYNGHHDRYSHDRGHSSKNMSFQRIATVPNYVNNDEIGDSTVSEIIAATKDGKTLVYTDASTESVGFIHISNPRQPVSFGTLNVGGEPTSVDILGNQFALVAVNTSPDLLAPSGQLHVVDIAQRNIVATHELGGQPDSLKVSPDGKYAAIVIENERDEDIEVNGEEGGLPQLPAGFLLIVDIDGKPADWNIRQVDLSGLSLYAPADPEPEFVDINANNEAAVSLQENNHLAIVDLATGAVTSHFSMGTVDLYNVDNNEDGLISLTDSIAGVPREPDAISWIELPDGSYRIATANEGDLFGGSRGFSVFDRQGSIVYDSGNEFEKIAVAHGHYPEDRSENKGAEPESVEFGRYGRTDYLFVGSERGSFVAVYELNKKGEPSFRQVLPAPLGPEGVLAIPDRGLLIASGEEDDPPYGVRSSVMIYELQRGKADYPQLVSGPNAEGLPIGWSALSGMVAKPWSRKNELLAVWDSYYSEGRVFTIDASQEPAVITNELPIVGNTVDMDSEGIAVAPDGTYWIASEGNATDTRPNTLFQVDPQTGLVIREVGLPENILACRAASTTRGTLGSGFEGVAVKREWWRGYKLLVAQQRGWNYTTPECEALDDDPDGLDPAEPAQTRIWIFDPRTGEWDHIAYELEDIGENASWVGLSEITQVGDGSYLIIERDNRTGDFTELKTLVRVPLRAAYDGVIEKHEKAVFDLLPAMQRSNGWITDKPEGVAVTRNGQVFLVTDNDGVEDWSGETSFLNLGRVWKLFKRR</sequence>
<dbReference type="SUPFAM" id="SSF50969">
    <property type="entry name" value="YVTN repeat-like/Quinoprotein amine dehydrogenase"/>
    <property type="match status" value="2"/>
</dbReference>
<dbReference type="PANTHER" id="PTHR46928:SF1">
    <property type="entry name" value="MESENCHYME-SPECIFIC CELL SURFACE GLYCOPROTEIN"/>
    <property type="match status" value="1"/>
</dbReference>
<dbReference type="Gene3D" id="2.130.10.10">
    <property type="entry name" value="YVTN repeat-like/Quinoprotein amine dehydrogenase"/>
    <property type="match status" value="1"/>
</dbReference>
<dbReference type="InterPro" id="IPR015943">
    <property type="entry name" value="WD40/YVTN_repeat-like_dom_sf"/>
</dbReference>
<dbReference type="InterPro" id="IPR027372">
    <property type="entry name" value="Phytase-like_dom"/>
</dbReference>
<evidence type="ECO:0000313" key="3">
    <source>
        <dbReference type="EMBL" id="ANO50105.1"/>
    </source>
</evidence>
<reference evidence="3 4" key="1">
    <citation type="submission" date="2016-06" db="EMBL/GenBank/DDBJ databases">
        <title>Complete genome sequence of a deep-branching marine Gamma Proteobacterium Woeseia oceani type strain XK5.</title>
        <authorList>
            <person name="Mu D."/>
            <person name="Du Z."/>
        </authorList>
    </citation>
    <scope>NUCLEOTIDE SEQUENCE [LARGE SCALE GENOMIC DNA]</scope>
    <source>
        <strain evidence="3 4">XK5</strain>
    </source>
</reference>
<evidence type="ECO:0000313" key="4">
    <source>
        <dbReference type="Proteomes" id="UP000092695"/>
    </source>
</evidence>
<dbReference type="InterPro" id="IPR011044">
    <property type="entry name" value="Quino_amine_DH_bsu"/>
</dbReference>
<dbReference type="STRING" id="1548547.BA177_01725"/>
<dbReference type="KEGG" id="woc:BA177_01725"/>
<proteinExistence type="predicted"/>
<evidence type="ECO:0000256" key="1">
    <source>
        <dbReference type="SAM" id="MobiDB-lite"/>
    </source>
</evidence>
<dbReference type="EMBL" id="CP016268">
    <property type="protein sequence ID" value="ANO50105.1"/>
    <property type="molecule type" value="Genomic_DNA"/>
</dbReference>
<gene>
    <name evidence="3" type="ORF">BA177_01725</name>
</gene>
<accession>A0A193LC44</accession>
<dbReference type="Proteomes" id="UP000092695">
    <property type="component" value="Chromosome"/>
</dbReference>
<protein>
    <submittedName>
        <fullName evidence="3">Alkaline phosphatase</fullName>
    </submittedName>
</protein>
<dbReference type="Pfam" id="PF13449">
    <property type="entry name" value="Phytase-like"/>
    <property type="match status" value="1"/>
</dbReference>
<name>A0A193LC44_9GAMM</name>
<feature type="compositionally biased region" description="Basic and acidic residues" evidence="1">
    <location>
        <begin position="19"/>
        <end position="30"/>
    </location>
</feature>
<organism evidence="3 4">
    <name type="scientific">Woeseia oceani</name>
    <dbReference type="NCBI Taxonomy" id="1548547"/>
    <lineage>
        <taxon>Bacteria</taxon>
        <taxon>Pseudomonadati</taxon>
        <taxon>Pseudomonadota</taxon>
        <taxon>Gammaproteobacteria</taxon>
        <taxon>Woeseiales</taxon>
        <taxon>Woeseiaceae</taxon>
        <taxon>Woeseia</taxon>
    </lineage>
</organism>
<dbReference type="AlphaFoldDB" id="A0A193LC44"/>